<dbReference type="GO" id="GO:0005509">
    <property type="term" value="F:calcium ion binding"/>
    <property type="evidence" value="ECO:0007669"/>
    <property type="project" value="InterPro"/>
</dbReference>
<accession>A0A6B2M4M8</accession>
<dbReference type="Proteomes" id="UP000478417">
    <property type="component" value="Unassembled WGS sequence"/>
</dbReference>
<dbReference type="AlphaFoldDB" id="A0A6B2M4M8"/>
<evidence type="ECO:0000256" key="1">
    <source>
        <dbReference type="SAM" id="SignalP"/>
    </source>
</evidence>
<dbReference type="EMBL" id="JAAGNX010000003">
    <property type="protein sequence ID" value="NDV63189.1"/>
    <property type="molecule type" value="Genomic_DNA"/>
</dbReference>
<dbReference type="PROSITE" id="PS00018">
    <property type="entry name" value="EF_HAND_1"/>
    <property type="match status" value="1"/>
</dbReference>
<dbReference type="InterPro" id="IPR002048">
    <property type="entry name" value="EF_hand_dom"/>
</dbReference>
<dbReference type="Pfam" id="PF13202">
    <property type="entry name" value="EF-hand_5"/>
    <property type="match status" value="2"/>
</dbReference>
<keyword evidence="4" id="KW-1185">Reference proteome</keyword>
<keyword evidence="1" id="KW-0732">Signal</keyword>
<protein>
    <recommendedName>
        <fullName evidence="2">EF-hand domain-containing protein</fullName>
    </recommendedName>
</protein>
<dbReference type="InterPro" id="IPR018247">
    <property type="entry name" value="EF_Hand_1_Ca_BS"/>
</dbReference>
<dbReference type="PROSITE" id="PS50222">
    <property type="entry name" value="EF_HAND_2"/>
    <property type="match status" value="1"/>
</dbReference>
<dbReference type="RefSeq" id="WP_163966374.1">
    <property type="nucleotide sequence ID" value="NZ_JAAGNX010000003.1"/>
</dbReference>
<evidence type="ECO:0000313" key="4">
    <source>
        <dbReference type="Proteomes" id="UP000478417"/>
    </source>
</evidence>
<evidence type="ECO:0000259" key="2">
    <source>
        <dbReference type="PROSITE" id="PS50222"/>
    </source>
</evidence>
<proteinExistence type="predicted"/>
<reference evidence="3 4" key="1">
    <citation type="submission" date="2020-02" db="EMBL/GenBank/DDBJ databases">
        <title>Albibacoteraceae fam. nov., the first described family within the subdivision 4 Verrucomicrobia.</title>
        <authorList>
            <person name="Xi F."/>
        </authorList>
    </citation>
    <scope>NUCLEOTIDE SEQUENCE [LARGE SCALE GENOMIC DNA]</scope>
    <source>
        <strain evidence="3 4">CK1056</strain>
    </source>
</reference>
<name>A0A6B2M4M8_9BACT</name>
<comment type="caution">
    <text evidence="3">The sequence shown here is derived from an EMBL/GenBank/DDBJ whole genome shotgun (WGS) entry which is preliminary data.</text>
</comment>
<dbReference type="InterPro" id="IPR011992">
    <property type="entry name" value="EF-hand-dom_pair"/>
</dbReference>
<dbReference type="SUPFAM" id="SSF47473">
    <property type="entry name" value="EF-hand"/>
    <property type="match status" value="1"/>
</dbReference>
<feature type="domain" description="EF-hand" evidence="2">
    <location>
        <begin position="51"/>
        <end position="84"/>
    </location>
</feature>
<gene>
    <name evidence="3" type="ORF">G0Q06_12055</name>
</gene>
<dbReference type="Gene3D" id="1.10.238.10">
    <property type="entry name" value="EF-hand"/>
    <property type="match status" value="1"/>
</dbReference>
<feature type="signal peptide" evidence="1">
    <location>
        <begin position="1"/>
        <end position="20"/>
    </location>
</feature>
<organism evidence="3 4">
    <name type="scientific">Oceanipulchritudo coccoides</name>
    <dbReference type="NCBI Taxonomy" id="2706888"/>
    <lineage>
        <taxon>Bacteria</taxon>
        <taxon>Pseudomonadati</taxon>
        <taxon>Verrucomicrobiota</taxon>
        <taxon>Opitutia</taxon>
        <taxon>Puniceicoccales</taxon>
        <taxon>Oceanipulchritudinaceae</taxon>
        <taxon>Oceanipulchritudo</taxon>
    </lineage>
</organism>
<sequence length="84" mass="9541">MKKLVISIISALLLGTVTMAGPEENFTKYDTNQDGLMQKEEYMAMRAKWGKDPAESEKGFKWKDKDGDGALTKEEFLSHLNKKK</sequence>
<feature type="chain" id="PRO_5025411092" description="EF-hand domain-containing protein" evidence="1">
    <location>
        <begin position="21"/>
        <end position="84"/>
    </location>
</feature>
<evidence type="ECO:0000313" key="3">
    <source>
        <dbReference type="EMBL" id="NDV63189.1"/>
    </source>
</evidence>